<sequence>MCLALSQANGRGMYMGKYGFHGGRRCAISCDNMPPGDHPSCQACNRTSSSLRVPEETSSEDVIAMNTRRVRDSDGADIDCHGALQLLS</sequence>
<keyword evidence="2" id="KW-1185">Reference proteome</keyword>
<dbReference type="Proteomes" id="UP001209878">
    <property type="component" value="Unassembled WGS sequence"/>
</dbReference>
<protein>
    <submittedName>
        <fullName evidence="1">Uncharacterized protein</fullName>
    </submittedName>
</protein>
<proteinExistence type="predicted"/>
<dbReference type="EMBL" id="JAODUO010000040">
    <property type="protein sequence ID" value="KAK2192046.1"/>
    <property type="molecule type" value="Genomic_DNA"/>
</dbReference>
<organism evidence="1 2">
    <name type="scientific">Ridgeia piscesae</name>
    <name type="common">Tubeworm</name>
    <dbReference type="NCBI Taxonomy" id="27915"/>
    <lineage>
        <taxon>Eukaryota</taxon>
        <taxon>Metazoa</taxon>
        <taxon>Spiralia</taxon>
        <taxon>Lophotrochozoa</taxon>
        <taxon>Annelida</taxon>
        <taxon>Polychaeta</taxon>
        <taxon>Sedentaria</taxon>
        <taxon>Canalipalpata</taxon>
        <taxon>Sabellida</taxon>
        <taxon>Siboglinidae</taxon>
        <taxon>Ridgeia</taxon>
    </lineage>
</organism>
<comment type="caution">
    <text evidence="1">The sequence shown here is derived from an EMBL/GenBank/DDBJ whole genome shotgun (WGS) entry which is preliminary data.</text>
</comment>
<dbReference type="AlphaFoldDB" id="A0AAD9PC24"/>
<evidence type="ECO:0000313" key="1">
    <source>
        <dbReference type="EMBL" id="KAK2192046.1"/>
    </source>
</evidence>
<evidence type="ECO:0000313" key="2">
    <source>
        <dbReference type="Proteomes" id="UP001209878"/>
    </source>
</evidence>
<accession>A0AAD9PC24</accession>
<reference evidence="1" key="1">
    <citation type="journal article" date="2023" name="Mol. Biol. Evol.">
        <title>Third-Generation Sequencing Reveals the Adaptive Role of the Epigenome in Three Deep-Sea Polychaetes.</title>
        <authorList>
            <person name="Perez M."/>
            <person name="Aroh O."/>
            <person name="Sun Y."/>
            <person name="Lan Y."/>
            <person name="Juniper S.K."/>
            <person name="Young C.R."/>
            <person name="Angers B."/>
            <person name="Qian P.Y."/>
        </authorList>
    </citation>
    <scope>NUCLEOTIDE SEQUENCE</scope>
    <source>
        <strain evidence="1">R07B-5</strain>
    </source>
</reference>
<gene>
    <name evidence="1" type="ORF">NP493_40g06014</name>
</gene>
<name>A0AAD9PC24_RIDPI</name>